<accession>A0A1D8S4M6</accession>
<accession>A0A1J1ABT8</accession>
<evidence type="ECO:0000313" key="2">
    <source>
        <dbReference type="EMBL" id="AOW80295.1"/>
    </source>
</evidence>
<dbReference type="Pfam" id="PF09851">
    <property type="entry name" value="SHOCT"/>
    <property type="match status" value="1"/>
</dbReference>
<evidence type="ECO:0000313" key="5">
    <source>
        <dbReference type="Proteomes" id="UP000186165"/>
    </source>
</evidence>
<keyword evidence="5" id="KW-1185">Reference proteome</keyword>
<dbReference type="Proteomes" id="UP000185608">
    <property type="component" value="Chromosome"/>
</dbReference>
<dbReference type="InterPro" id="IPR018649">
    <property type="entry name" value="SHOCT"/>
</dbReference>
<evidence type="ECO:0000259" key="1">
    <source>
        <dbReference type="Pfam" id="PF09851"/>
    </source>
</evidence>
<name>A0A1D8S4M6_9EURY</name>
<dbReference type="RefSeq" id="WP_157754378.1">
    <property type="nucleotide sequence ID" value="NZ_CP016070.1"/>
</dbReference>
<reference evidence="5" key="2">
    <citation type="submission" date="2016-08" db="EMBL/GenBank/DDBJ databases">
        <title>Discovery of first anaerobic lithoheterotrophic haloarchae widely represented in hypersaline habitats.</title>
        <authorList>
            <person name="Sorokin D.Y."/>
            <person name="Kublanov I.V."/>
            <person name="Roman P."/>
            <person name="Sinninghe Damste J.S."/>
            <person name="Golyshin P.N."/>
            <person name="Rojo D."/>
            <person name="Ciordia S."/>
            <person name="Mena Md.C."/>
            <person name="Ferrer M."/>
            <person name="Smedile F."/>
            <person name="Messina E."/>
            <person name="La Cono V."/>
            <person name="Yakimov M.M."/>
        </authorList>
    </citation>
    <scope>NUCLEOTIDE SEQUENCE [LARGE SCALE GENOMIC DNA]</scope>
    <source>
        <strain evidence="5">HSR6</strain>
    </source>
</reference>
<reference evidence="2 4" key="1">
    <citation type="submission" date="2016-06" db="EMBL/GenBank/DDBJ databases">
        <title>Discovery of anaerobic lithoheterotrophic haloarchaeon capable of sulfur respiration by hydrogen and formate.</title>
        <authorList>
            <person name="Sorokin D.Y."/>
            <person name="Kublanov I.V."/>
            <person name="Roman P."/>
            <person name="Sinninghe Damste J.S."/>
            <person name="Golyshin P.N."/>
            <person name="Rojo D."/>
            <person name="Ciordia S."/>
            <person name="Mena Md.C."/>
            <person name="Ferrer M."/>
            <person name="Smedile F."/>
            <person name="Messina E."/>
            <person name="La Cono V."/>
            <person name="Yakimov M.M."/>
        </authorList>
    </citation>
    <scope>NUCLEOTIDE SEQUENCE [LARGE SCALE GENOMIC DNA]</scope>
    <source>
        <strain evidence="2 4">HTSR1</strain>
    </source>
</reference>
<sequence>MAHSTGAPKTDEERIEDLKDRFVAGELSKEEYEKRLEVLYNS</sequence>
<reference evidence="3" key="3">
    <citation type="journal article" date="2017" name="ISME J.">
        <title>Discovery of anaerobic lithoheterotrophic haloarchaea, ubiquitous in hypersaline habitats.</title>
        <authorList>
            <person name="Sorokin D.Y."/>
            <person name="Messina E."/>
            <person name="Smedile F."/>
            <person name="Roman P."/>
            <person name="Damste J.S.S."/>
            <person name="Ciordia S."/>
            <person name="Mena M.C."/>
            <person name="Ferrer M."/>
            <person name="Golyshin P.N."/>
            <person name="Kublanov I.V."/>
            <person name="Samarov N.I."/>
            <person name="Toshchakov S.V."/>
            <person name="La Cono V."/>
            <person name="Yakimov M.M."/>
        </authorList>
    </citation>
    <scope>NUCLEOTIDE SEQUENCE</scope>
    <source>
        <strain evidence="3">HSR6</strain>
    </source>
</reference>
<dbReference type="KEGG" id="hhsr:HSR6_1150"/>
<dbReference type="Proteomes" id="UP000186165">
    <property type="component" value="Chromosome"/>
</dbReference>
<organism evidence="2 4">
    <name type="scientific">Halodesulfurarchaeum formicicum</name>
    <dbReference type="NCBI Taxonomy" id="1873524"/>
    <lineage>
        <taxon>Archaea</taxon>
        <taxon>Methanobacteriati</taxon>
        <taxon>Methanobacteriota</taxon>
        <taxon>Stenosarchaea group</taxon>
        <taxon>Halobacteria</taxon>
        <taxon>Halobacteriales</taxon>
        <taxon>Halobacteriaceae</taxon>
        <taxon>Halodesulfurarchaeum</taxon>
    </lineage>
</organism>
<feature type="domain" description="SHOCT" evidence="1">
    <location>
        <begin position="13"/>
        <end position="39"/>
    </location>
</feature>
<dbReference type="EMBL" id="CP016070">
    <property type="protein sequence ID" value="AOW80295.1"/>
    <property type="molecule type" value="Genomic_DNA"/>
</dbReference>
<dbReference type="GeneID" id="43389817"/>
<dbReference type="AlphaFoldDB" id="A0A1D8S4M6"/>
<dbReference type="EMBL" id="CP016804">
    <property type="protein sequence ID" value="APE95598.1"/>
    <property type="molecule type" value="Genomic_DNA"/>
</dbReference>
<dbReference type="KEGG" id="halh:HTSR_1115"/>
<gene>
    <name evidence="3" type="ORF">HSR6_1150</name>
    <name evidence="2" type="ORF">HTSR_1115</name>
</gene>
<proteinExistence type="predicted"/>
<protein>
    <recommendedName>
        <fullName evidence="1">SHOCT domain-containing protein</fullName>
    </recommendedName>
</protein>
<evidence type="ECO:0000313" key="4">
    <source>
        <dbReference type="Proteomes" id="UP000185608"/>
    </source>
</evidence>
<evidence type="ECO:0000313" key="3">
    <source>
        <dbReference type="EMBL" id="APE95598.1"/>
    </source>
</evidence>